<name>A0A9P7PWM8_9HYPO</name>
<dbReference type="AlphaFoldDB" id="A0A9P7PWM8"/>
<evidence type="ECO:0000256" key="1">
    <source>
        <dbReference type="SAM" id="MobiDB-lite"/>
    </source>
</evidence>
<protein>
    <submittedName>
        <fullName evidence="2">Uncharacterized protein</fullName>
    </submittedName>
</protein>
<accession>A0A9P7PWM8</accession>
<feature type="region of interest" description="Disordered" evidence="1">
    <location>
        <begin position="1"/>
        <end position="25"/>
    </location>
</feature>
<comment type="caution">
    <text evidence="2">The sequence shown here is derived from an EMBL/GenBank/DDBJ whole genome shotgun (WGS) entry which is preliminary data.</text>
</comment>
<keyword evidence="3" id="KW-1185">Reference proteome</keyword>
<reference evidence="2 3" key="1">
    <citation type="journal article" date="2020" name="bioRxiv">
        <title>Whole genome comparisons of ergot fungi reveals the divergence and evolution of species within the genus Claviceps are the result of varying mechanisms driving genome evolution and host range expansion.</title>
        <authorList>
            <person name="Wyka S.A."/>
            <person name="Mondo S.J."/>
            <person name="Liu M."/>
            <person name="Dettman J."/>
            <person name="Nalam V."/>
            <person name="Broders K.D."/>
        </authorList>
    </citation>
    <scope>NUCLEOTIDE SEQUENCE [LARGE SCALE GENOMIC DNA]</scope>
    <source>
        <strain evidence="2 3">LM576</strain>
    </source>
</reference>
<dbReference type="EMBL" id="SRQM01000696">
    <property type="protein sequence ID" value="KAG6106784.1"/>
    <property type="molecule type" value="Genomic_DNA"/>
</dbReference>
<dbReference type="Proteomes" id="UP000732380">
    <property type="component" value="Unassembled WGS sequence"/>
</dbReference>
<gene>
    <name evidence="2" type="ORF">E4U13_007235</name>
</gene>
<evidence type="ECO:0000313" key="3">
    <source>
        <dbReference type="Proteomes" id="UP000732380"/>
    </source>
</evidence>
<sequence>MAATGNPAYIRIGSPYPHSQPTLSRPSYQGQVTLAPLQDEQATLWIQHEVQQLKCIILDDRGLEVVVVPRCPSSRVSLA</sequence>
<organism evidence="2 3">
    <name type="scientific">Claviceps humidiphila</name>
    <dbReference type="NCBI Taxonomy" id="1294629"/>
    <lineage>
        <taxon>Eukaryota</taxon>
        <taxon>Fungi</taxon>
        <taxon>Dikarya</taxon>
        <taxon>Ascomycota</taxon>
        <taxon>Pezizomycotina</taxon>
        <taxon>Sordariomycetes</taxon>
        <taxon>Hypocreomycetidae</taxon>
        <taxon>Hypocreales</taxon>
        <taxon>Clavicipitaceae</taxon>
        <taxon>Claviceps</taxon>
    </lineage>
</organism>
<evidence type="ECO:0000313" key="2">
    <source>
        <dbReference type="EMBL" id="KAG6106784.1"/>
    </source>
</evidence>
<proteinExistence type="predicted"/>